<protein>
    <submittedName>
        <fullName evidence="1">Uncharacterized protein</fullName>
    </submittedName>
</protein>
<gene>
    <name evidence="1" type="ORF">Taro_020553</name>
</gene>
<evidence type="ECO:0000313" key="2">
    <source>
        <dbReference type="Proteomes" id="UP000652761"/>
    </source>
</evidence>
<name>A0A843V2Q8_COLES</name>
<dbReference type="OrthoDB" id="1653546at2759"/>
<accession>A0A843V2Q8</accession>
<proteinExistence type="predicted"/>
<reference evidence="1" key="1">
    <citation type="submission" date="2017-07" db="EMBL/GenBank/DDBJ databases">
        <title>Taro Niue Genome Assembly and Annotation.</title>
        <authorList>
            <person name="Atibalentja N."/>
            <person name="Keating K."/>
            <person name="Fields C.J."/>
        </authorList>
    </citation>
    <scope>NUCLEOTIDE SEQUENCE</scope>
    <source>
        <strain evidence="1">Niue_2</strain>
        <tissue evidence="1">Leaf</tissue>
    </source>
</reference>
<sequence length="62" mass="6537">MATRSFTTSSSPVNSTLLQFASVDVGEPKLRKEVEELVDGGFAFASDSTISLHLCVVAVPPP</sequence>
<comment type="caution">
    <text evidence="1">The sequence shown here is derived from an EMBL/GenBank/DDBJ whole genome shotgun (WGS) entry which is preliminary data.</text>
</comment>
<organism evidence="1 2">
    <name type="scientific">Colocasia esculenta</name>
    <name type="common">Wild taro</name>
    <name type="synonym">Arum esculentum</name>
    <dbReference type="NCBI Taxonomy" id="4460"/>
    <lineage>
        <taxon>Eukaryota</taxon>
        <taxon>Viridiplantae</taxon>
        <taxon>Streptophyta</taxon>
        <taxon>Embryophyta</taxon>
        <taxon>Tracheophyta</taxon>
        <taxon>Spermatophyta</taxon>
        <taxon>Magnoliopsida</taxon>
        <taxon>Liliopsida</taxon>
        <taxon>Araceae</taxon>
        <taxon>Aroideae</taxon>
        <taxon>Colocasieae</taxon>
        <taxon>Colocasia</taxon>
    </lineage>
</organism>
<evidence type="ECO:0000313" key="1">
    <source>
        <dbReference type="EMBL" id="MQL88014.1"/>
    </source>
</evidence>
<dbReference type="EMBL" id="NMUH01001022">
    <property type="protein sequence ID" value="MQL88014.1"/>
    <property type="molecule type" value="Genomic_DNA"/>
</dbReference>
<dbReference type="AlphaFoldDB" id="A0A843V2Q8"/>
<dbReference type="Proteomes" id="UP000652761">
    <property type="component" value="Unassembled WGS sequence"/>
</dbReference>
<keyword evidence="2" id="KW-1185">Reference proteome</keyword>